<feature type="domain" description="ACT" evidence="8">
    <location>
        <begin position="778"/>
        <end position="846"/>
    </location>
</feature>
<comment type="domain">
    <text evidence="7">Has four distinct domains: an N-terminal nucleotidyltransferase (NT) domain responsible for UTase activity, a central HD domain that encodes UR activity, and two C-terminal ACT domains that seem to have a role in glutamine sensing.</text>
</comment>
<keyword evidence="5 7" id="KW-0460">Magnesium</keyword>
<gene>
    <name evidence="7 9" type="primary">glnD</name>
    <name evidence="9" type="ORF">AACT_0368</name>
</gene>
<dbReference type="Pfam" id="PF08335">
    <property type="entry name" value="GlnD_UR_UTase"/>
    <property type="match status" value="1"/>
</dbReference>
<dbReference type="InterPro" id="IPR003607">
    <property type="entry name" value="HD/PDEase_dom"/>
</dbReference>
<dbReference type="InterPro" id="IPR006674">
    <property type="entry name" value="HD_domain"/>
</dbReference>
<dbReference type="PANTHER" id="PTHR47320">
    <property type="entry name" value="BIFUNCTIONAL URIDYLYLTRANSFERASE/URIDYLYL-REMOVING ENZYME"/>
    <property type="match status" value="1"/>
</dbReference>
<proteinExistence type="inferred from homology"/>
<dbReference type="SUPFAM" id="SSF81301">
    <property type="entry name" value="Nucleotidyltransferase"/>
    <property type="match status" value="1"/>
</dbReference>
<evidence type="ECO:0000313" key="9">
    <source>
        <dbReference type="EMBL" id="QKE27581.1"/>
    </source>
</evidence>
<evidence type="ECO:0000256" key="6">
    <source>
        <dbReference type="ARBA" id="ARBA00023268"/>
    </source>
</evidence>
<dbReference type="GO" id="GO:0008773">
    <property type="term" value="F:[protein-PII] uridylyltransferase activity"/>
    <property type="evidence" value="ECO:0007669"/>
    <property type="project" value="UniProtKB-UniRule"/>
</dbReference>
<dbReference type="SMART" id="SM00471">
    <property type="entry name" value="HDc"/>
    <property type="match status" value="1"/>
</dbReference>
<evidence type="ECO:0000256" key="7">
    <source>
        <dbReference type="HAMAP-Rule" id="MF_00277"/>
    </source>
</evidence>
<dbReference type="Pfam" id="PF01966">
    <property type="entry name" value="HD"/>
    <property type="match status" value="1"/>
</dbReference>
<comment type="caution">
    <text evidence="7">Lacks conserved residue(s) required for the propagation of feature annotation.</text>
</comment>
<protein>
    <recommendedName>
        <fullName evidence="7">Bifunctional uridylyltransferase/uridylyl-removing enzyme</fullName>
        <shortName evidence="7">UTase/UR</shortName>
    </recommendedName>
    <alternativeName>
        <fullName evidence="7">Bifunctional [protein-PII] modification enzyme</fullName>
    </alternativeName>
    <alternativeName>
        <fullName evidence="7">Bifunctional nitrogen sensor protein</fullName>
    </alternativeName>
    <domain>
        <recommendedName>
            <fullName evidence="7">[Protein-PII] uridylyltransferase</fullName>
            <shortName evidence="7">PII uridylyltransferase</shortName>
            <shortName evidence="7">UTase</shortName>
            <ecNumber evidence="7">2.7.7.59</ecNumber>
        </recommendedName>
    </domain>
    <domain>
        <recommendedName>
            <fullName evidence="7">[Protein-PII]-UMP uridylyl-removing enzyme</fullName>
            <shortName evidence="7">UR</shortName>
            <ecNumber evidence="7">3.1.4.-</ecNumber>
        </recommendedName>
    </domain>
</protein>
<comment type="cofactor">
    <cofactor evidence="7">
        <name>Mg(2+)</name>
        <dbReference type="ChEBI" id="CHEBI:18420"/>
    </cofactor>
</comment>
<evidence type="ECO:0000256" key="3">
    <source>
        <dbReference type="ARBA" id="ARBA00022737"/>
    </source>
</evidence>
<dbReference type="Gene3D" id="1.10.3090.10">
    <property type="entry name" value="cca-adding enzyme, domain 2"/>
    <property type="match status" value="1"/>
</dbReference>
<dbReference type="KEGG" id="paco:AACT_0368"/>
<comment type="function">
    <text evidence="7">Modifies, by uridylylation and deuridylylation, the PII regulatory proteins (GlnB and homologs), in response to the nitrogen status of the cell that GlnD senses through the glutamine level. Under low glutamine levels, catalyzes the conversion of the PII proteins and UTP to PII-UMP and PPi, while under higher glutamine levels, GlnD hydrolyzes PII-UMP to PII and UMP (deuridylylation). Thus, controls uridylylation state and activity of the PII proteins, and plays an important role in the regulation of nitrogen metabolism.</text>
</comment>
<comment type="catalytic activity">
    <reaction evidence="7">
        <text>[protein-PII]-uridylyl-L-tyrosine + H2O = [protein-PII]-L-tyrosine + UMP + H(+)</text>
        <dbReference type="Rhea" id="RHEA:48600"/>
        <dbReference type="Rhea" id="RHEA-COMP:12147"/>
        <dbReference type="Rhea" id="RHEA-COMP:12148"/>
        <dbReference type="ChEBI" id="CHEBI:15377"/>
        <dbReference type="ChEBI" id="CHEBI:15378"/>
        <dbReference type="ChEBI" id="CHEBI:46858"/>
        <dbReference type="ChEBI" id="CHEBI:57865"/>
        <dbReference type="ChEBI" id="CHEBI:90602"/>
    </reaction>
</comment>
<evidence type="ECO:0000256" key="4">
    <source>
        <dbReference type="ARBA" id="ARBA00022801"/>
    </source>
</evidence>
<dbReference type="HAMAP" id="MF_00277">
    <property type="entry name" value="PII_uridylyl_transf"/>
    <property type="match status" value="1"/>
</dbReference>
<evidence type="ECO:0000259" key="8">
    <source>
        <dbReference type="PROSITE" id="PS51671"/>
    </source>
</evidence>
<dbReference type="Proteomes" id="UP000503483">
    <property type="component" value="Chromosome"/>
</dbReference>
<evidence type="ECO:0000256" key="1">
    <source>
        <dbReference type="ARBA" id="ARBA00022679"/>
    </source>
</evidence>
<accession>A0A6M8EL12</accession>
<dbReference type="InterPro" id="IPR010043">
    <property type="entry name" value="UTase/UR"/>
</dbReference>
<dbReference type="EMBL" id="CP042652">
    <property type="protein sequence ID" value="QKE27581.1"/>
    <property type="molecule type" value="Genomic_DNA"/>
</dbReference>
<dbReference type="InterPro" id="IPR002912">
    <property type="entry name" value="ACT_dom"/>
</dbReference>
<comment type="catalytic activity">
    <reaction evidence="7">
        <text>[protein-PII]-L-tyrosine + UTP = [protein-PII]-uridylyl-L-tyrosine + diphosphate</text>
        <dbReference type="Rhea" id="RHEA:13673"/>
        <dbReference type="Rhea" id="RHEA-COMP:12147"/>
        <dbReference type="Rhea" id="RHEA-COMP:12148"/>
        <dbReference type="ChEBI" id="CHEBI:33019"/>
        <dbReference type="ChEBI" id="CHEBI:46398"/>
        <dbReference type="ChEBI" id="CHEBI:46858"/>
        <dbReference type="ChEBI" id="CHEBI:90602"/>
        <dbReference type="EC" id="2.7.7.59"/>
    </reaction>
</comment>
<dbReference type="PIRSF" id="PIRSF006288">
    <property type="entry name" value="PII_uridyltransf"/>
    <property type="match status" value="1"/>
</dbReference>
<dbReference type="CDD" id="cd05401">
    <property type="entry name" value="NT_GlnE_GlnD_like"/>
    <property type="match status" value="1"/>
</dbReference>
<dbReference type="GO" id="GO:0008081">
    <property type="term" value="F:phosphoric diester hydrolase activity"/>
    <property type="evidence" value="ECO:0007669"/>
    <property type="project" value="UniProtKB-UniRule"/>
</dbReference>
<keyword evidence="10" id="KW-1185">Reference proteome</keyword>
<evidence type="ECO:0000313" key="10">
    <source>
        <dbReference type="Proteomes" id="UP000503483"/>
    </source>
</evidence>
<keyword evidence="4 7" id="KW-0378">Hydrolase</keyword>
<comment type="similarity">
    <text evidence="7">Belongs to the GlnD family.</text>
</comment>
<dbReference type="InterPro" id="IPR013546">
    <property type="entry name" value="PII_UdlTrfase/GS_AdlTrfase"/>
</dbReference>
<name>A0A6M8EL12_9BACT</name>
<dbReference type="PROSITE" id="PS51671">
    <property type="entry name" value="ACT"/>
    <property type="match status" value="1"/>
</dbReference>
<feature type="region of interest" description="Uridylyltransferase" evidence="7">
    <location>
        <begin position="1"/>
        <end position="344"/>
    </location>
</feature>
<dbReference type="InterPro" id="IPR043519">
    <property type="entry name" value="NT_sf"/>
</dbReference>
<dbReference type="SUPFAM" id="SSF109604">
    <property type="entry name" value="HD-domain/PDEase-like"/>
    <property type="match status" value="1"/>
</dbReference>
<dbReference type="PANTHER" id="PTHR47320:SF1">
    <property type="entry name" value="BIFUNCTIONAL URIDYLYLTRANSFERASE_URIDYLYL-REMOVING ENZYME"/>
    <property type="match status" value="1"/>
</dbReference>
<evidence type="ECO:0000256" key="2">
    <source>
        <dbReference type="ARBA" id="ARBA00022695"/>
    </source>
</evidence>
<keyword evidence="6 7" id="KW-0511">Multifunctional enzyme</keyword>
<keyword evidence="2 7" id="KW-0548">Nucleotidyltransferase</keyword>
<dbReference type="EC" id="3.1.4.-" evidence="7"/>
<keyword evidence="1 7" id="KW-0808">Transferase</keyword>
<dbReference type="AlphaFoldDB" id="A0A6M8EL12"/>
<dbReference type="GO" id="GO:0006808">
    <property type="term" value="P:regulation of nitrogen utilization"/>
    <property type="evidence" value="ECO:0007669"/>
    <property type="project" value="UniProtKB-UniRule"/>
</dbReference>
<dbReference type="CDD" id="cd04873">
    <property type="entry name" value="ACT_UUR-ACR-like"/>
    <property type="match status" value="1"/>
</dbReference>
<dbReference type="CDD" id="cd00077">
    <property type="entry name" value="HDc"/>
    <property type="match status" value="1"/>
</dbReference>
<keyword evidence="3" id="KW-0677">Repeat</keyword>
<dbReference type="RefSeq" id="WP_172124425.1">
    <property type="nucleotide sequence ID" value="NZ_CP042652.1"/>
</dbReference>
<evidence type="ECO:0000256" key="5">
    <source>
        <dbReference type="ARBA" id="ARBA00022842"/>
    </source>
</evidence>
<comment type="activity regulation">
    <text evidence="7">Uridylyltransferase (UTase) activity is inhibited by glutamine, while glutamine activates uridylyl-removing (UR) activity.</text>
</comment>
<reference evidence="9 10" key="1">
    <citation type="submission" date="2019-08" db="EMBL/GenBank/DDBJ databases">
        <title>Complete genome sequence of Arcobacter acticola.</title>
        <authorList>
            <person name="Miller W."/>
        </authorList>
    </citation>
    <scope>NUCLEOTIDE SEQUENCE [LARGE SCALE GENOMIC DNA]</scope>
    <source>
        <strain evidence="9 10">KCTC 52212</strain>
    </source>
</reference>
<sequence length="846" mass="98929">MIELNLQVEELISKNATDFQISKVFKNYYKNYLESIDTRVETTGGKDFFIKHTKHTDKFLILLYKYILRKNFSSHQPMSTSIPISLVALGSYGREQLCIYSDIDIMILYENIKGYNLKVIMEEFITLAWDCGLKLGSRVHELKEISEAVKEDITIKSSILESRLIYGSKILWFGYENVLNRIRKTNQKEFVLDKLEEHKERLLKYPLRMEPNIKDGYGGIRESNMMYWMANILYGVTNTKDLIGKQFTEEEYKKYRQALEFIFQVRNALHNIARKKQDQVTFDILPDLSTKLGFVNKPRHTKDRQCMSKLLSTLHIIHNFTATMVKKFTRQVLFEASNIPKLKELRYKKNLYIIDNKLFCSFNTTPQTLNNLIKELIDIPTNIKEFDRSYIYYVSRAKLPKIQGKDLKKNVKALLSKPNLYPIMKLIYNAGLFQTILPSTKKIIDQPQFDGYHKHPVDVHSINALKFSEKIKKDEIKTIYEELTNEQKLIVRLVSFFHDIGKGRTEDHHIVGEKLFKSMLKSFYFDEEIIKIGARLVRYHNMMSYIATREDIYSEKTILNFTGLIKTKESLKMLYVITYADISAVGENIFNSSTSSLLRQLYTQSLPAFENEDLLKESTRRIAKQNTIKNLERYKKLPIMLQKKIMYIASNQIFLRLKAEDILDIAIKAKDIDTYIYKITNDSQLTIRIIRKSPLNLGYLLGKLEFLNIASMNIFKLYDNKKAFEISFSEKIDKEDIYFIEEIIKDSFDMNKTTNLLTPIIKKENIKIDTNHTTYLASMHIVAKDQKGLFAYIAKIFDDFNVEIESAKLHTSKGYAKDLLLIEKNGCFCSMQDDIVNLMCIGNKTE</sequence>
<dbReference type="EC" id="2.7.7.59" evidence="7"/>
<organism evidence="9 10">
    <name type="scientific">Arcobacter acticola</name>
    <dbReference type="NCBI Taxonomy" id="1849015"/>
    <lineage>
        <taxon>Bacteria</taxon>
        <taxon>Pseudomonadati</taxon>
        <taxon>Campylobacterota</taxon>
        <taxon>Epsilonproteobacteria</taxon>
        <taxon>Campylobacterales</taxon>
        <taxon>Arcobacteraceae</taxon>
        <taxon>Arcobacter</taxon>
    </lineage>
</organism>